<sequence length="130" mass="14532">MEKTFFKNQTFHVLIIFALGFLICWNLYIFLISKSLVALIPTVIQVVVLTLVLMKHKHAKMGINVWAVILMLGGGLVILGKLMKLSIGDDITDGLGKLILNVIIFSAGLAIYNFNQKTVEVKRIDTKTEE</sequence>
<dbReference type="EMBL" id="JAAABI010000011">
    <property type="protein sequence ID" value="NAY93438.1"/>
    <property type="molecule type" value="Genomic_DNA"/>
</dbReference>
<evidence type="ECO:0000256" key="1">
    <source>
        <dbReference type="SAM" id="Phobius"/>
    </source>
</evidence>
<keyword evidence="1" id="KW-1133">Transmembrane helix</keyword>
<protein>
    <submittedName>
        <fullName evidence="2">Uncharacterized protein</fullName>
    </submittedName>
</protein>
<gene>
    <name evidence="2" type="ORF">GTQ34_16120</name>
</gene>
<keyword evidence="3" id="KW-1185">Reference proteome</keyword>
<accession>A0A964TFM8</accession>
<dbReference type="Proteomes" id="UP000667650">
    <property type="component" value="Unassembled WGS sequence"/>
</dbReference>
<feature type="transmembrane region" description="Helical" evidence="1">
    <location>
        <begin position="95"/>
        <end position="114"/>
    </location>
</feature>
<organism evidence="2 3">
    <name type="scientific">Flagellimonas ochracea</name>
    <dbReference type="NCBI Taxonomy" id="2696472"/>
    <lineage>
        <taxon>Bacteria</taxon>
        <taxon>Pseudomonadati</taxon>
        <taxon>Bacteroidota</taxon>
        <taxon>Flavobacteriia</taxon>
        <taxon>Flavobacteriales</taxon>
        <taxon>Flavobacteriaceae</taxon>
        <taxon>Flagellimonas</taxon>
    </lineage>
</organism>
<proteinExistence type="predicted"/>
<comment type="caution">
    <text evidence="2">The sequence shown here is derived from an EMBL/GenBank/DDBJ whole genome shotgun (WGS) entry which is preliminary data.</text>
</comment>
<feature type="transmembrane region" description="Helical" evidence="1">
    <location>
        <begin position="65"/>
        <end position="83"/>
    </location>
</feature>
<keyword evidence="1" id="KW-0812">Transmembrane</keyword>
<dbReference type="RefSeq" id="WP_166524848.1">
    <property type="nucleotide sequence ID" value="NZ_JAAABI010000011.1"/>
</dbReference>
<feature type="transmembrane region" description="Helical" evidence="1">
    <location>
        <begin position="12"/>
        <end position="30"/>
    </location>
</feature>
<reference evidence="2" key="1">
    <citation type="submission" date="2020-01" db="EMBL/GenBank/DDBJ databases">
        <title>Muricauda ochracea sp. nov., isolated from a tidal flat of Garorim bay in Korea.</title>
        <authorList>
            <person name="Kim D."/>
            <person name="Yoo Y."/>
            <person name="Kim J.-J."/>
        </authorList>
    </citation>
    <scope>NUCLEOTIDE SEQUENCE</scope>
    <source>
        <strain evidence="2">JGD-17</strain>
    </source>
</reference>
<keyword evidence="1" id="KW-0472">Membrane</keyword>
<evidence type="ECO:0000313" key="2">
    <source>
        <dbReference type="EMBL" id="NAY93438.1"/>
    </source>
</evidence>
<feature type="transmembrane region" description="Helical" evidence="1">
    <location>
        <begin position="36"/>
        <end position="53"/>
    </location>
</feature>
<dbReference type="AlphaFoldDB" id="A0A964TFM8"/>
<evidence type="ECO:0000313" key="3">
    <source>
        <dbReference type="Proteomes" id="UP000667650"/>
    </source>
</evidence>
<name>A0A964TFM8_9FLAO</name>